<dbReference type="Proteomes" id="UP000774326">
    <property type="component" value="Unassembled WGS sequence"/>
</dbReference>
<comment type="caution">
    <text evidence="1">The sequence shown here is derived from an EMBL/GenBank/DDBJ whole genome shotgun (WGS) entry which is preliminary data.</text>
</comment>
<reference evidence="1" key="1">
    <citation type="journal article" date="2021" name="Open Biol.">
        <title>Shared evolutionary footprints suggest mitochondrial oxidative damage underlies multiple complex I losses in fungi.</title>
        <authorList>
            <person name="Schikora-Tamarit M.A."/>
            <person name="Marcet-Houben M."/>
            <person name="Nosek J."/>
            <person name="Gabaldon T."/>
        </authorList>
    </citation>
    <scope>NUCLEOTIDE SEQUENCE</scope>
    <source>
        <strain evidence="1">CBS2887</strain>
    </source>
</reference>
<organism evidence="1 2">
    <name type="scientific">Wickerhamomyces pijperi</name>
    <name type="common">Yeast</name>
    <name type="synonym">Pichia pijperi</name>
    <dbReference type="NCBI Taxonomy" id="599730"/>
    <lineage>
        <taxon>Eukaryota</taxon>
        <taxon>Fungi</taxon>
        <taxon>Dikarya</taxon>
        <taxon>Ascomycota</taxon>
        <taxon>Saccharomycotina</taxon>
        <taxon>Saccharomycetes</taxon>
        <taxon>Phaffomycetales</taxon>
        <taxon>Wickerhamomycetaceae</taxon>
        <taxon>Wickerhamomyces</taxon>
    </lineage>
</organism>
<name>A0A9P8Q4R3_WICPI</name>
<dbReference type="AlphaFoldDB" id="A0A9P8Q4R3"/>
<protein>
    <submittedName>
        <fullName evidence="1">Uncharacterized protein</fullName>
    </submittedName>
</protein>
<accession>A0A9P8Q4R3</accession>
<gene>
    <name evidence="1" type="ORF">WICPIJ_005955</name>
</gene>
<proteinExistence type="predicted"/>
<evidence type="ECO:0000313" key="1">
    <source>
        <dbReference type="EMBL" id="KAH3683082.1"/>
    </source>
</evidence>
<sequence>MTLRSLKLPLEDFNWPDWNNFSKSLKIVTFNNLKVGSCFSKTASSSSDCNLSRNKSYKEIKSLTLTALVSKLPEMRSDCSAMYSLVKVATGAVGFLAVEPDAEVLAFLVGVDFEEPFSTDLLAMVWY</sequence>
<reference evidence="1" key="2">
    <citation type="submission" date="2021-01" db="EMBL/GenBank/DDBJ databases">
        <authorList>
            <person name="Schikora-Tamarit M.A."/>
        </authorList>
    </citation>
    <scope>NUCLEOTIDE SEQUENCE</scope>
    <source>
        <strain evidence="1">CBS2887</strain>
    </source>
</reference>
<keyword evidence="2" id="KW-1185">Reference proteome</keyword>
<dbReference type="EMBL" id="JAEUBG010003237">
    <property type="protein sequence ID" value="KAH3683082.1"/>
    <property type="molecule type" value="Genomic_DNA"/>
</dbReference>
<evidence type="ECO:0000313" key="2">
    <source>
        <dbReference type="Proteomes" id="UP000774326"/>
    </source>
</evidence>